<protein>
    <recommendedName>
        <fullName evidence="4">DUF1523 domain-containing protein</fullName>
    </recommendedName>
</protein>
<dbReference type="Proteomes" id="UP000199328">
    <property type="component" value="Unassembled WGS sequence"/>
</dbReference>
<dbReference type="STRING" id="990712.SAMN05216257_101516"/>
<keyword evidence="1" id="KW-0812">Transmembrane</keyword>
<sequence length="217" mass="25415">MRYVKWTLRIVVAVLVIAFLHYNLPQRDIVRITDTYEKRVDPGANAWFWAARESGSDPTVTSRDVFFIQAVRPNGKVIVYRNEDTGWGWPPYFKFDAATLQAEAADLRSTKDNPQWVIVTHYGWRNEFFSIYPNAISITPIDDPNVTLIPWFNIVLITLLLVIALTLRQLWRRFRRRHIDPLFEKADAALDEADQRFDRARGRLGRFIDRLLGRAPR</sequence>
<dbReference type="AlphaFoldDB" id="A0A1G8YZ34"/>
<feature type="transmembrane region" description="Helical" evidence="1">
    <location>
        <begin position="148"/>
        <end position="167"/>
    </location>
</feature>
<dbReference type="RefSeq" id="WP_092497829.1">
    <property type="nucleotide sequence ID" value="NZ_FNFV01000001.1"/>
</dbReference>
<keyword evidence="1" id="KW-0472">Membrane</keyword>
<evidence type="ECO:0000313" key="2">
    <source>
        <dbReference type="EMBL" id="SDK08149.1"/>
    </source>
</evidence>
<evidence type="ECO:0000256" key="1">
    <source>
        <dbReference type="SAM" id="Phobius"/>
    </source>
</evidence>
<keyword evidence="3" id="KW-1185">Reference proteome</keyword>
<dbReference type="InterPro" id="IPR011088">
    <property type="entry name" value="Phage_phiNM3_A0EWY4"/>
</dbReference>
<reference evidence="3" key="1">
    <citation type="submission" date="2016-10" db="EMBL/GenBank/DDBJ databases">
        <authorList>
            <person name="Varghese N."/>
            <person name="Submissions S."/>
        </authorList>
    </citation>
    <scope>NUCLEOTIDE SEQUENCE [LARGE SCALE GENOMIC DNA]</scope>
    <source>
        <strain evidence="3">CGMCC 1.10789</strain>
    </source>
</reference>
<gene>
    <name evidence="2" type="ORF">SAMN05216257_101516</name>
</gene>
<accession>A0A1G8YZ34</accession>
<dbReference type="OrthoDB" id="5354324at2"/>
<evidence type="ECO:0000313" key="3">
    <source>
        <dbReference type="Proteomes" id="UP000199328"/>
    </source>
</evidence>
<organism evidence="2 3">
    <name type="scientific">Meinhardsimonia xiamenensis</name>
    <dbReference type="NCBI Taxonomy" id="990712"/>
    <lineage>
        <taxon>Bacteria</taxon>
        <taxon>Pseudomonadati</taxon>
        <taxon>Pseudomonadota</taxon>
        <taxon>Alphaproteobacteria</taxon>
        <taxon>Rhodobacterales</taxon>
        <taxon>Paracoccaceae</taxon>
        <taxon>Meinhardsimonia</taxon>
    </lineage>
</organism>
<proteinExistence type="predicted"/>
<dbReference type="EMBL" id="FNFV01000001">
    <property type="protein sequence ID" value="SDK08149.1"/>
    <property type="molecule type" value="Genomic_DNA"/>
</dbReference>
<keyword evidence="1" id="KW-1133">Transmembrane helix</keyword>
<dbReference type="Pfam" id="PF07509">
    <property type="entry name" value="DUF1523"/>
    <property type="match status" value="1"/>
</dbReference>
<name>A0A1G8YZ34_9RHOB</name>
<evidence type="ECO:0008006" key="4">
    <source>
        <dbReference type="Google" id="ProtNLM"/>
    </source>
</evidence>